<evidence type="ECO:0000313" key="5">
    <source>
        <dbReference type="Proteomes" id="UP000008743"/>
    </source>
</evidence>
<dbReference type="PROSITE" id="PS50132">
    <property type="entry name" value="RGS"/>
    <property type="match status" value="1"/>
</dbReference>
<feature type="transmembrane region" description="Helical" evidence="2">
    <location>
        <begin position="95"/>
        <end position="112"/>
    </location>
</feature>
<dbReference type="SUPFAM" id="SSF48097">
    <property type="entry name" value="Regulator of G-protein signaling, RGS"/>
    <property type="match status" value="1"/>
</dbReference>
<feature type="transmembrane region" description="Helical" evidence="2">
    <location>
        <begin position="246"/>
        <end position="265"/>
    </location>
</feature>
<dbReference type="Pfam" id="PF00615">
    <property type="entry name" value="RGS"/>
    <property type="match status" value="1"/>
</dbReference>
<gene>
    <name evidence="4" type="ORF">CAOG_004128</name>
</gene>
<dbReference type="SMR" id="A0A0D2WQP3"/>
<evidence type="ECO:0000256" key="1">
    <source>
        <dbReference type="SAM" id="MobiDB-lite"/>
    </source>
</evidence>
<accession>A0A0D2WQP3</accession>
<dbReference type="AlphaFoldDB" id="A0A0D2WQP3"/>
<dbReference type="Gene3D" id="1.10.167.10">
    <property type="entry name" value="Regulator of G-protein Signalling 4, domain 2"/>
    <property type="match status" value="1"/>
</dbReference>
<dbReference type="InterPro" id="IPR036305">
    <property type="entry name" value="RGS_sf"/>
</dbReference>
<protein>
    <recommendedName>
        <fullName evidence="3">RGS domain-containing protein</fullName>
    </recommendedName>
</protein>
<organism evidence="4 5">
    <name type="scientific">Capsaspora owczarzaki (strain ATCC 30864)</name>
    <dbReference type="NCBI Taxonomy" id="595528"/>
    <lineage>
        <taxon>Eukaryota</taxon>
        <taxon>Filasterea</taxon>
        <taxon>Capsaspora</taxon>
    </lineage>
</organism>
<dbReference type="InParanoid" id="A0A0D2WQP3"/>
<dbReference type="Proteomes" id="UP000008743">
    <property type="component" value="Unassembled WGS sequence"/>
</dbReference>
<sequence>MGSYLFGSSIGYPGPARPALSDGEHGWLVVLQVVHALVCVASLGCGVALFEWKRQIQVFQPKQPLLVASVAIGCFLLSLHPLLALIENRFACPAALWLLYFGMAMTFTPLILQEELLRQSVPSGDAETARQIRARLQPPRMTAIQYVLSLLVFIVVAFILQFARSYYESNALTDGCWWADAEWATLHLLLLAVTAILIAYRIRAARRRPDATAPQLVAHARAMVIVCALFCVLAIIMLFYPAFWTLYFVMLVPMFVSVVYCLWPVGTTLRLLVKNPGALMNSSSSDSAIIGASVTRDSTRLSLAPGTKANTNANANALEMVQPPLSPSGISIASADSLTSANLNGKLSSLISNTSAASGQFFPDDPNAYQYVDDEDPLQEELRREQDRLEQAELGAVTRLDRRFQKRTKIQGTALVLGTGGIATMAANSRRVEESFAAHAKPASAIAAAARHKARLAAASEAEATMAEAEPEDELEQAFGEEDVVQRPGSIARRSVAERPGRPSFSAAFAQSTNKRPSLTTNFSTATTNKPPKGLVASVARSESTASNRSARSYGQHNSVMQAERVAADISLPPGVRPSTLKQVLASVTYIEIFKQFSLGVYCSENILFFMEVAQFRALSERKKAESALTGEQTSIIGETSLLNKFNEIYDLFISEHALMGVNISSAAREPILKAVQTFNAPVEAFDLAQKEVLKLMLTDTWPKFKQLVLSKPATEEEVQAVLDAVAV</sequence>
<evidence type="ECO:0000313" key="4">
    <source>
        <dbReference type="EMBL" id="KJE93323.1"/>
    </source>
</evidence>
<feature type="transmembrane region" description="Helical" evidence="2">
    <location>
        <begin position="143"/>
        <end position="163"/>
    </location>
</feature>
<evidence type="ECO:0000256" key="2">
    <source>
        <dbReference type="SAM" id="Phobius"/>
    </source>
</evidence>
<feature type="domain" description="RGS" evidence="3">
    <location>
        <begin position="580"/>
        <end position="705"/>
    </location>
</feature>
<dbReference type="EMBL" id="KE346365">
    <property type="protein sequence ID" value="KJE93323.1"/>
    <property type="molecule type" value="Genomic_DNA"/>
</dbReference>
<dbReference type="InterPro" id="IPR044926">
    <property type="entry name" value="RGS_subdomain_2"/>
</dbReference>
<dbReference type="STRING" id="595528.A0A0D2WQP3"/>
<dbReference type="OrthoDB" id="196547at2759"/>
<evidence type="ECO:0000259" key="3">
    <source>
        <dbReference type="PROSITE" id="PS50132"/>
    </source>
</evidence>
<feature type="transmembrane region" description="Helical" evidence="2">
    <location>
        <begin position="27"/>
        <end position="52"/>
    </location>
</feature>
<keyword evidence="2" id="KW-1133">Transmembrane helix</keyword>
<dbReference type="CDD" id="cd07440">
    <property type="entry name" value="RGS"/>
    <property type="match status" value="1"/>
</dbReference>
<feature type="transmembrane region" description="Helical" evidence="2">
    <location>
        <begin position="222"/>
        <end position="240"/>
    </location>
</feature>
<name>A0A0D2WQP3_CAPO3</name>
<keyword evidence="2" id="KW-0812">Transmembrane</keyword>
<feature type="compositionally biased region" description="Polar residues" evidence="1">
    <location>
        <begin position="509"/>
        <end position="530"/>
    </location>
</feature>
<feature type="transmembrane region" description="Helical" evidence="2">
    <location>
        <begin position="64"/>
        <end position="83"/>
    </location>
</feature>
<keyword evidence="2" id="KW-0472">Membrane</keyword>
<keyword evidence="5" id="KW-1185">Reference proteome</keyword>
<feature type="region of interest" description="Disordered" evidence="1">
    <location>
        <begin position="509"/>
        <end position="535"/>
    </location>
</feature>
<dbReference type="PANTHER" id="PTHR10845">
    <property type="entry name" value="REGULATOR OF G PROTEIN SIGNALING"/>
    <property type="match status" value="1"/>
</dbReference>
<reference evidence="5" key="1">
    <citation type="submission" date="2011-02" db="EMBL/GenBank/DDBJ databases">
        <title>The Genome Sequence of Capsaspora owczarzaki ATCC 30864.</title>
        <authorList>
            <person name="Russ C."/>
            <person name="Cuomo C."/>
            <person name="Burger G."/>
            <person name="Gray M.W."/>
            <person name="Holland P.W.H."/>
            <person name="King N."/>
            <person name="Lang F.B.F."/>
            <person name="Roger A.J."/>
            <person name="Ruiz-Trillo I."/>
            <person name="Young S.K."/>
            <person name="Zeng Q."/>
            <person name="Gargeya S."/>
            <person name="Alvarado L."/>
            <person name="Berlin A."/>
            <person name="Chapman S.B."/>
            <person name="Chen Z."/>
            <person name="Freedman E."/>
            <person name="Gellesch M."/>
            <person name="Goldberg J."/>
            <person name="Griggs A."/>
            <person name="Gujja S."/>
            <person name="Heilman E."/>
            <person name="Heiman D."/>
            <person name="Howarth C."/>
            <person name="Mehta T."/>
            <person name="Neiman D."/>
            <person name="Pearson M."/>
            <person name="Roberts A."/>
            <person name="Saif S."/>
            <person name="Shea T."/>
            <person name="Shenoy N."/>
            <person name="Sisk P."/>
            <person name="Stolte C."/>
            <person name="Sykes S."/>
            <person name="White J."/>
            <person name="Yandava C."/>
            <person name="Haas B."/>
            <person name="Nusbaum C."/>
            <person name="Birren B."/>
        </authorList>
    </citation>
    <scope>NUCLEOTIDE SEQUENCE</scope>
    <source>
        <strain evidence="5">ATCC 30864</strain>
    </source>
</reference>
<dbReference type="InterPro" id="IPR016137">
    <property type="entry name" value="RGS"/>
</dbReference>
<dbReference type="RefSeq" id="XP_004347953.1">
    <property type="nucleotide sequence ID" value="XM_004347903.2"/>
</dbReference>
<dbReference type="SMART" id="SM00315">
    <property type="entry name" value="RGS"/>
    <property type="match status" value="1"/>
</dbReference>
<dbReference type="PANTHER" id="PTHR10845:SF192">
    <property type="entry name" value="DOUBLE HIT, ISOFORM B"/>
    <property type="match status" value="1"/>
</dbReference>
<proteinExistence type="predicted"/>
<feature type="transmembrane region" description="Helical" evidence="2">
    <location>
        <begin position="183"/>
        <end position="202"/>
    </location>
</feature>